<evidence type="ECO:0000256" key="1">
    <source>
        <dbReference type="SAM" id="Phobius"/>
    </source>
</evidence>
<keyword evidence="1" id="KW-0812">Transmembrane</keyword>
<dbReference type="EMBL" id="AP024814">
    <property type="protein sequence ID" value="BCZ18024.1"/>
    <property type="molecule type" value="Genomic_DNA"/>
</dbReference>
<evidence type="ECO:0000313" key="3">
    <source>
        <dbReference type="Proteomes" id="UP000826775"/>
    </source>
</evidence>
<protein>
    <submittedName>
        <fullName evidence="2">Uncharacterized protein</fullName>
    </submittedName>
</protein>
<organism evidence="2 3">
    <name type="scientific">Helicobacter gastrocanis</name>
    <dbReference type="NCBI Taxonomy" id="2849641"/>
    <lineage>
        <taxon>Bacteria</taxon>
        <taxon>Pseudomonadati</taxon>
        <taxon>Campylobacterota</taxon>
        <taxon>Epsilonproteobacteria</taxon>
        <taxon>Campylobacterales</taxon>
        <taxon>Helicobacteraceae</taxon>
        <taxon>Helicobacter</taxon>
    </lineage>
</organism>
<evidence type="ECO:0000313" key="2">
    <source>
        <dbReference type="EMBL" id="BCZ18024.1"/>
    </source>
</evidence>
<feature type="transmembrane region" description="Helical" evidence="1">
    <location>
        <begin position="39"/>
        <end position="55"/>
    </location>
</feature>
<sequence>MDKYNIAAMLHTEAKLHPTIEIPSELGPVKYYGTEKKPAFAPFLWLCFLVNLWGLEWDKYPYQMHDLESRDFNFRSKIFELKAR</sequence>
<name>A0ABN6I391_9HELI</name>
<dbReference type="Proteomes" id="UP000826775">
    <property type="component" value="Chromosome"/>
</dbReference>
<accession>A0ABN6I391</accession>
<keyword evidence="1" id="KW-0472">Membrane</keyword>
<gene>
    <name evidence="2" type="ORF">NHP190003_13060</name>
</gene>
<keyword evidence="1" id="KW-1133">Transmembrane helix</keyword>
<reference evidence="2 3" key="1">
    <citation type="submission" date="2021-07" db="EMBL/GenBank/DDBJ databases">
        <title>Novel Helicobacter sp. Isolated from a dog.</title>
        <authorList>
            <person name="Rimbara E."/>
            <person name="Suzuki M."/>
        </authorList>
    </citation>
    <scope>NUCLEOTIDE SEQUENCE [LARGE SCALE GENOMIC DNA]</scope>
    <source>
        <strain evidence="3">NHP19-003</strain>
    </source>
</reference>
<keyword evidence="3" id="KW-1185">Reference proteome</keyword>
<proteinExistence type="predicted"/>